<evidence type="ECO:0000256" key="11">
    <source>
        <dbReference type="ARBA" id="ARBA00023002"/>
    </source>
</evidence>
<evidence type="ECO:0000256" key="14">
    <source>
        <dbReference type="ARBA" id="ARBA00023180"/>
    </source>
</evidence>
<comment type="caution">
    <text evidence="18">The sequence shown here is derived from an EMBL/GenBank/DDBJ whole genome shotgun (WGS) entry which is preliminary data.</text>
</comment>
<keyword evidence="6" id="KW-0479">Metal-binding</keyword>
<dbReference type="OrthoDB" id="420380at2759"/>
<dbReference type="PANTHER" id="PTHR10869:SF123">
    <property type="entry name" value="PROLYL 4-HYDROXYLASE 10-RELATED"/>
    <property type="match status" value="1"/>
</dbReference>
<evidence type="ECO:0000256" key="4">
    <source>
        <dbReference type="ARBA" id="ARBA00012269"/>
    </source>
</evidence>
<dbReference type="InterPro" id="IPR044862">
    <property type="entry name" value="Pro_4_hyd_alph_FE2OG_OXY"/>
</dbReference>
<name>A0A9K3H6K6_HELAN</name>
<reference evidence="18" key="2">
    <citation type="submission" date="2020-06" db="EMBL/GenBank/DDBJ databases">
        <title>Helianthus annuus Genome sequencing and assembly Release 2.</title>
        <authorList>
            <person name="Gouzy J."/>
            <person name="Langlade N."/>
            <person name="Munos S."/>
        </authorList>
    </citation>
    <scope>NUCLEOTIDE SEQUENCE</scope>
    <source>
        <tissue evidence="18">Leaves</tissue>
    </source>
</reference>
<comment type="subcellular location">
    <subcellularLocation>
        <location evidence="2">Endoplasmic reticulum membrane</location>
        <topology evidence="2">Single-pass type II membrane protein</topology>
    </subcellularLocation>
</comment>
<keyword evidence="14" id="KW-0325">Glycoprotein</keyword>
<feature type="chain" id="PRO_5039915209" description="procollagen-proline 4-dioxygenase" evidence="16">
    <location>
        <begin position="20"/>
        <end position="267"/>
    </location>
</feature>
<feature type="signal peptide" evidence="16">
    <location>
        <begin position="1"/>
        <end position="19"/>
    </location>
</feature>
<evidence type="ECO:0000313" key="19">
    <source>
        <dbReference type="Proteomes" id="UP000215914"/>
    </source>
</evidence>
<dbReference type="PROSITE" id="PS51471">
    <property type="entry name" value="FE2OG_OXY"/>
    <property type="match status" value="1"/>
</dbReference>
<evidence type="ECO:0000256" key="10">
    <source>
        <dbReference type="ARBA" id="ARBA00022989"/>
    </source>
</evidence>
<evidence type="ECO:0000256" key="13">
    <source>
        <dbReference type="ARBA" id="ARBA00023136"/>
    </source>
</evidence>
<evidence type="ECO:0000256" key="12">
    <source>
        <dbReference type="ARBA" id="ARBA00023004"/>
    </source>
</evidence>
<keyword evidence="5" id="KW-0812">Transmembrane</keyword>
<keyword evidence="8" id="KW-0223">Dioxygenase</keyword>
<dbReference type="InterPro" id="IPR006620">
    <property type="entry name" value="Pro_4_hyd_alph"/>
</dbReference>
<keyword evidence="10" id="KW-1133">Transmembrane helix</keyword>
<dbReference type="GO" id="GO:0005789">
    <property type="term" value="C:endoplasmic reticulum membrane"/>
    <property type="evidence" value="ECO:0007669"/>
    <property type="project" value="UniProtKB-SubCell"/>
</dbReference>
<dbReference type="EC" id="1.14.11.2" evidence="4"/>
<keyword evidence="13" id="KW-0472">Membrane</keyword>
<evidence type="ECO:0000256" key="2">
    <source>
        <dbReference type="ARBA" id="ARBA00004648"/>
    </source>
</evidence>
<dbReference type="InterPro" id="IPR045054">
    <property type="entry name" value="P4HA-like"/>
</dbReference>
<protein>
    <recommendedName>
        <fullName evidence="4">procollagen-proline 4-dioxygenase</fullName>
        <ecNumber evidence="4">1.14.11.2</ecNumber>
    </recommendedName>
</protein>
<organism evidence="18 19">
    <name type="scientific">Helianthus annuus</name>
    <name type="common">Common sunflower</name>
    <dbReference type="NCBI Taxonomy" id="4232"/>
    <lineage>
        <taxon>Eukaryota</taxon>
        <taxon>Viridiplantae</taxon>
        <taxon>Streptophyta</taxon>
        <taxon>Embryophyta</taxon>
        <taxon>Tracheophyta</taxon>
        <taxon>Spermatophyta</taxon>
        <taxon>Magnoliopsida</taxon>
        <taxon>eudicotyledons</taxon>
        <taxon>Gunneridae</taxon>
        <taxon>Pentapetalae</taxon>
        <taxon>asterids</taxon>
        <taxon>campanulids</taxon>
        <taxon>Asterales</taxon>
        <taxon>Asteraceae</taxon>
        <taxon>Asteroideae</taxon>
        <taxon>Heliantheae alliance</taxon>
        <taxon>Heliantheae</taxon>
        <taxon>Helianthus</taxon>
    </lineage>
</organism>
<accession>A0A9K3H6K6</accession>
<evidence type="ECO:0000256" key="9">
    <source>
        <dbReference type="ARBA" id="ARBA00022968"/>
    </source>
</evidence>
<dbReference type="EMBL" id="MNCJ02000329">
    <property type="protein sequence ID" value="KAF5769015.1"/>
    <property type="molecule type" value="Genomic_DNA"/>
</dbReference>
<evidence type="ECO:0000256" key="16">
    <source>
        <dbReference type="SAM" id="SignalP"/>
    </source>
</evidence>
<keyword evidence="12" id="KW-0408">Iron</keyword>
<evidence type="ECO:0000256" key="3">
    <source>
        <dbReference type="ARBA" id="ARBA00006511"/>
    </source>
</evidence>
<dbReference type="GO" id="GO:0031418">
    <property type="term" value="F:L-ascorbic acid binding"/>
    <property type="evidence" value="ECO:0007669"/>
    <property type="project" value="InterPro"/>
</dbReference>
<sequence>MSTISLFSMLILLVLEVHSIPSYFPNIHYDLSSVVHRITGRSDGRVDRSVEMISWEPRAVIYHNFLSKDECEHVINIAKPHMKKSTVIDKIKGEIEDKWFRTGYITNLERGQDETIGAIEKRIADLTFLPVEYGEGFEVLRYEVGQKFVIHHDYPIGEHFTKDGGHTVATIVIYLSDVEEGGEEVFPLAKGNISALACWNGKYTTHDGKGGGGLSVKPKMGDALLFWNIKPDGTMDLSSLYGGCPVIKGSKWSATKGIHFKEFKSWD</sequence>
<comment type="similarity">
    <text evidence="3">Belongs to the P4HA family.</text>
</comment>
<reference evidence="18" key="1">
    <citation type="journal article" date="2017" name="Nature">
        <title>The sunflower genome provides insights into oil metabolism, flowering and Asterid evolution.</title>
        <authorList>
            <person name="Badouin H."/>
            <person name="Gouzy J."/>
            <person name="Grassa C.J."/>
            <person name="Murat F."/>
            <person name="Staton S.E."/>
            <person name="Cottret L."/>
            <person name="Lelandais-Briere C."/>
            <person name="Owens G.L."/>
            <person name="Carrere S."/>
            <person name="Mayjonade B."/>
            <person name="Legrand L."/>
            <person name="Gill N."/>
            <person name="Kane N.C."/>
            <person name="Bowers J.E."/>
            <person name="Hubner S."/>
            <person name="Bellec A."/>
            <person name="Berard A."/>
            <person name="Berges H."/>
            <person name="Blanchet N."/>
            <person name="Boniface M.C."/>
            <person name="Brunel D."/>
            <person name="Catrice O."/>
            <person name="Chaidir N."/>
            <person name="Claudel C."/>
            <person name="Donnadieu C."/>
            <person name="Faraut T."/>
            <person name="Fievet G."/>
            <person name="Helmstetter N."/>
            <person name="King M."/>
            <person name="Knapp S.J."/>
            <person name="Lai Z."/>
            <person name="Le Paslier M.C."/>
            <person name="Lippi Y."/>
            <person name="Lorenzon L."/>
            <person name="Mandel J.R."/>
            <person name="Marage G."/>
            <person name="Marchand G."/>
            <person name="Marquand E."/>
            <person name="Bret-Mestries E."/>
            <person name="Morien E."/>
            <person name="Nambeesan S."/>
            <person name="Nguyen T."/>
            <person name="Pegot-Espagnet P."/>
            <person name="Pouilly N."/>
            <person name="Raftis F."/>
            <person name="Sallet E."/>
            <person name="Schiex T."/>
            <person name="Thomas J."/>
            <person name="Vandecasteele C."/>
            <person name="Vares D."/>
            <person name="Vear F."/>
            <person name="Vautrin S."/>
            <person name="Crespi M."/>
            <person name="Mangin B."/>
            <person name="Burke J.M."/>
            <person name="Salse J."/>
            <person name="Munos S."/>
            <person name="Vincourt P."/>
            <person name="Rieseberg L.H."/>
            <person name="Langlade N.B."/>
        </authorList>
    </citation>
    <scope>NUCLEOTIDE SEQUENCE</scope>
    <source>
        <tissue evidence="18">Leaves</tissue>
    </source>
</reference>
<dbReference type="Proteomes" id="UP000215914">
    <property type="component" value="Unassembled WGS sequence"/>
</dbReference>
<gene>
    <name evidence="18" type="ORF">HanXRQr2_Chr14g0643281</name>
</gene>
<keyword evidence="7" id="KW-0256">Endoplasmic reticulum</keyword>
<dbReference type="Gene3D" id="2.60.120.620">
    <property type="entry name" value="q2cbj1_9rhob like domain"/>
    <property type="match status" value="1"/>
</dbReference>
<evidence type="ECO:0000256" key="1">
    <source>
        <dbReference type="ARBA" id="ARBA00001961"/>
    </source>
</evidence>
<dbReference type="AlphaFoldDB" id="A0A9K3H6K6"/>
<dbReference type="Pfam" id="PF13640">
    <property type="entry name" value="2OG-FeII_Oxy_3"/>
    <property type="match status" value="1"/>
</dbReference>
<keyword evidence="16" id="KW-0732">Signal</keyword>
<evidence type="ECO:0000313" key="18">
    <source>
        <dbReference type="EMBL" id="KAF5769015.1"/>
    </source>
</evidence>
<dbReference type="GO" id="GO:0005783">
    <property type="term" value="C:endoplasmic reticulum"/>
    <property type="evidence" value="ECO:0000318"/>
    <property type="project" value="GO_Central"/>
</dbReference>
<dbReference type="GO" id="GO:0005506">
    <property type="term" value="F:iron ion binding"/>
    <property type="evidence" value="ECO:0007669"/>
    <property type="project" value="InterPro"/>
</dbReference>
<feature type="domain" description="Fe2OG dioxygenase" evidence="17">
    <location>
        <begin position="127"/>
        <end position="260"/>
    </location>
</feature>
<dbReference type="SMART" id="SM00702">
    <property type="entry name" value="P4Hc"/>
    <property type="match status" value="1"/>
</dbReference>
<keyword evidence="19" id="KW-1185">Reference proteome</keyword>
<evidence type="ECO:0000256" key="5">
    <source>
        <dbReference type="ARBA" id="ARBA00022692"/>
    </source>
</evidence>
<proteinExistence type="inferred from homology"/>
<evidence type="ECO:0000259" key="17">
    <source>
        <dbReference type="PROSITE" id="PS51471"/>
    </source>
</evidence>
<dbReference type="Gramene" id="mRNA:HanXRQr2_Chr14g0643281">
    <property type="protein sequence ID" value="mRNA:HanXRQr2_Chr14g0643281"/>
    <property type="gene ID" value="HanXRQr2_Chr14g0643281"/>
</dbReference>
<evidence type="ECO:0000256" key="8">
    <source>
        <dbReference type="ARBA" id="ARBA00022964"/>
    </source>
</evidence>
<comment type="cofactor">
    <cofactor evidence="1">
        <name>L-ascorbate</name>
        <dbReference type="ChEBI" id="CHEBI:38290"/>
    </cofactor>
</comment>
<dbReference type="InterPro" id="IPR005123">
    <property type="entry name" value="Oxoglu/Fe-dep_dioxygenase_dom"/>
</dbReference>
<evidence type="ECO:0000256" key="6">
    <source>
        <dbReference type="ARBA" id="ARBA00022723"/>
    </source>
</evidence>
<evidence type="ECO:0000256" key="15">
    <source>
        <dbReference type="ARBA" id="ARBA00049169"/>
    </source>
</evidence>
<evidence type="ECO:0000256" key="7">
    <source>
        <dbReference type="ARBA" id="ARBA00022824"/>
    </source>
</evidence>
<dbReference type="FunFam" id="2.60.120.620:FF:000002">
    <property type="entry name" value="Prolyl 4-hydroxylase 4"/>
    <property type="match status" value="1"/>
</dbReference>
<dbReference type="GO" id="GO:0004656">
    <property type="term" value="F:procollagen-proline 4-dioxygenase activity"/>
    <property type="evidence" value="ECO:0000318"/>
    <property type="project" value="GO_Central"/>
</dbReference>
<comment type="catalytic activity">
    <reaction evidence="15">
        <text>L-prolyl-[collagen] + 2-oxoglutarate + O2 = trans-4-hydroxy-L-prolyl-[collagen] + succinate + CO2</text>
        <dbReference type="Rhea" id="RHEA:18945"/>
        <dbReference type="Rhea" id="RHEA-COMP:11676"/>
        <dbReference type="Rhea" id="RHEA-COMP:11680"/>
        <dbReference type="ChEBI" id="CHEBI:15379"/>
        <dbReference type="ChEBI" id="CHEBI:16526"/>
        <dbReference type="ChEBI" id="CHEBI:16810"/>
        <dbReference type="ChEBI" id="CHEBI:30031"/>
        <dbReference type="ChEBI" id="CHEBI:50342"/>
        <dbReference type="ChEBI" id="CHEBI:61965"/>
        <dbReference type="EC" id="1.14.11.2"/>
    </reaction>
</comment>
<dbReference type="PANTHER" id="PTHR10869">
    <property type="entry name" value="PROLYL 4-HYDROXYLASE ALPHA SUBUNIT"/>
    <property type="match status" value="1"/>
</dbReference>
<keyword evidence="11 18" id="KW-0560">Oxidoreductase</keyword>
<keyword evidence="9" id="KW-0735">Signal-anchor</keyword>